<dbReference type="EMBL" id="JBBHLL010000221">
    <property type="protein sequence ID" value="KAK7809096.1"/>
    <property type="molecule type" value="Genomic_DNA"/>
</dbReference>
<gene>
    <name evidence="2" type="ORF">U0070_012190</name>
</gene>
<organism evidence="2 3">
    <name type="scientific">Myodes glareolus</name>
    <name type="common">Bank vole</name>
    <name type="synonym">Clethrionomys glareolus</name>
    <dbReference type="NCBI Taxonomy" id="447135"/>
    <lineage>
        <taxon>Eukaryota</taxon>
        <taxon>Metazoa</taxon>
        <taxon>Chordata</taxon>
        <taxon>Craniata</taxon>
        <taxon>Vertebrata</taxon>
        <taxon>Euteleostomi</taxon>
        <taxon>Mammalia</taxon>
        <taxon>Eutheria</taxon>
        <taxon>Euarchontoglires</taxon>
        <taxon>Glires</taxon>
        <taxon>Rodentia</taxon>
        <taxon>Myomorpha</taxon>
        <taxon>Muroidea</taxon>
        <taxon>Cricetidae</taxon>
        <taxon>Arvicolinae</taxon>
        <taxon>Myodes</taxon>
    </lineage>
</organism>
<comment type="caution">
    <text evidence="2">The sequence shown here is derived from an EMBL/GenBank/DDBJ whole genome shotgun (WGS) entry which is preliminary data.</text>
</comment>
<evidence type="ECO:0000313" key="2">
    <source>
        <dbReference type="EMBL" id="KAK7809096.1"/>
    </source>
</evidence>
<dbReference type="AlphaFoldDB" id="A0AAW0I3D5"/>
<dbReference type="InterPro" id="IPR043563">
    <property type="entry name" value="Sp110/Sp140/Sp140L-like"/>
</dbReference>
<dbReference type="Proteomes" id="UP001488838">
    <property type="component" value="Unassembled WGS sequence"/>
</dbReference>
<dbReference type="Pfam" id="PF03172">
    <property type="entry name" value="HSR"/>
    <property type="match status" value="1"/>
</dbReference>
<feature type="domain" description="HSR" evidence="1">
    <location>
        <begin position="1"/>
        <end position="108"/>
    </location>
</feature>
<feature type="non-terminal residue" evidence="2">
    <location>
        <position position="108"/>
    </location>
</feature>
<accession>A0AAW0I3D5</accession>
<sequence>MSTEDKDTETIPFEPEFLNFKRHKVMISNAIKKPFPFLEVLRDSYLITEKMYNDFKDSCANLVPVKNVIYRALEEVEKKFSENVLPVLFSPVNLSEYPDLEPISENFY</sequence>
<dbReference type="GO" id="GO:0005634">
    <property type="term" value="C:nucleus"/>
    <property type="evidence" value="ECO:0007669"/>
    <property type="project" value="InterPro"/>
</dbReference>
<evidence type="ECO:0000259" key="1">
    <source>
        <dbReference type="PROSITE" id="PS51414"/>
    </source>
</evidence>
<name>A0AAW0I3D5_MYOGA</name>
<reference evidence="2 3" key="1">
    <citation type="journal article" date="2023" name="bioRxiv">
        <title>Conserved and derived expression patterns and positive selection on dental genes reveal complex evolutionary context of ever-growing rodent molars.</title>
        <authorList>
            <person name="Calamari Z.T."/>
            <person name="Song A."/>
            <person name="Cohen E."/>
            <person name="Akter M."/>
            <person name="Roy R.D."/>
            <person name="Hallikas O."/>
            <person name="Christensen M.M."/>
            <person name="Li P."/>
            <person name="Marangoni P."/>
            <person name="Jernvall J."/>
            <person name="Klein O.D."/>
        </authorList>
    </citation>
    <scope>NUCLEOTIDE SEQUENCE [LARGE SCALE GENOMIC DNA]</scope>
    <source>
        <strain evidence="2">V071</strain>
    </source>
</reference>
<dbReference type="InterPro" id="IPR004865">
    <property type="entry name" value="HSR_dom"/>
</dbReference>
<evidence type="ECO:0000313" key="3">
    <source>
        <dbReference type="Proteomes" id="UP001488838"/>
    </source>
</evidence>
<keyword evidence="3" id="KW-1185">Reference proteome</keyword>
<proteinExistence type="predicted"/>
<dbReference type="PROSITE" id="PS51414">
    <property type="entry name" value="HSR"/>
    <property type="match status" value="1"/>
</dbReference>
<protein>
    <recommendedName>
        <fullName evidence="1">HSR domain-containing protein</fullName>
    </recommendedName>
</protein>
<dbReference type="PANTHER" id="PTHR46386:SF1">
    <property type="entry name" value="NUCLEAR BODY PROTEIN SP140-LIKE PROTEIN"/>
    <property type="match status" value="1"/>
</dbReference>
<dbReference type="PANTHER" id="PTHR46386">
    <property type="entry name" value="NUCLEAR BODY PROTEIN SP140"/>
    <property type="match status" value="1"/>
</dbReference>
<dbReference type="GO" id="GO:0000981">
    <property type="term" value="F:DNA-binding transcription factor activity, RNA polymerase II-specific"/>
    <property type="evidence" value="ECO:0007669"/>
    <property type="project" value="TreeGrafter"/>
</dbReference>